<reference evidence="3" key="2">
    <citation type="submission" date="2022-01" db="EMBL/GenBank/DDBJ databases">
        <authorList>
            <person name="Hirooka S."/>
            <person name="Miyagishima S.Y."/>
        </authorList>
    </citation>
    <scope>NUCLEOTIDE SEQUENCE</scope>
    <source>
        <strain evidence="3">NBRC 102759</strain>
    </source>
</reference>
<gene>
    <name evidence="2" type="ORF">GpartN1_g6494.t1</name>
    <name evidence="3" type="ORF">GpartN1_g7002.t1</name>
</gene>
<reference evidence="3" key="1">
    <citation type="journal article" date="2022" name="Proc. Natl. Acad. Sci. U.S.A.">
        <title>Life cycle and functional genomics of the unicellular red alga Galdieria for elucidating algal and plant evolution and industrial use.</title>
        <authorList>
            <person name="Hirooka S."/>
            <person name="Itabashi T."/>
            <person name="Ichinose T.M."/>
            <person name="Onuma R."/>
            <person name="Fujiwara T."/>
            <person name="Yamashita S."/>
            <person name="Jong L.W."/>
            <person name="Tomita R."/>
            <person name="Iwane A.H."/>
            <person name="Miyagishima S.Y."/>
        </authorList>
    </citation>
    <scope>NUCLEOTIDE SEQUENCE</scope>
    <source>
        <strain evidence="3">NBRC 102759</strain>
    </source>
</reference>
<name>A0A9C7Q4L6_9RHOD</name>
<evidence type="ECO:0000256" key="1">
    <source>
        <dbReference type="SAM" id="MobiDB-lite"/>
    </source>
</evidence>
<feature type="compositionally biased region" description="Low complexity" evidence="1">
    <location>
        <begin position="37"/>
        <end position="55"/>
    </location>
</feature>
<protein>
    <submittedName>
        <fullName evidence="3">Uncharacterized protein</fullName>
    </submittedName>
</protein>
<dbReference type="AlphaFoldDB" id="A0A9C7Q4L6"/>
<comment type="caution">
    <text evidence="3">The sequence shown here is derived from an EMBL/GenBank/DDBJ whole genome shotgun (WGS) entry which is preliminary data.</text>
</comment>
<dbReference type="EMBL" id="BQMJ01000058">
    <property type="protein sequence ID" value="GJQ14703.1"/>
    <property type="molecule type" value="Genomic_DNA"/>
</dbReference>
<feature type="compositionally biased region" description="Basic and acidic residues" evidence="1">
    <location>
        <begin position="120"/>
        <end position="138"/>
    </location>
</feature>
<feature type="compositionally biased region" description="Basic and acidic residues" evidence="1">
    <location>
        <begin position="84"/>
        <end position="94"/>
    </location>
</feature>
<evidence type="ECO:0000313" key="4">
    <source>
        <dbReference type="Proteomes" id="UP001061958"/>
    </source>
</evidence>
<accession>A0A9C7Q4L6</accession>
<proteinExistence type="predicted"/>
<keyword evidence="4" id="KW-1185">Reference proteome</keyword>
<evidence type="ECO:0000313" key="3">
    <source>
        <dbReference type="EMBL" id="GJQ15211.1"/>
    </source>
</evidence>
<feature type="compositionally biased region" description="Basic and acidic residues" evidence="1">
    <location>
        <begin position="18"/>
        <end position="30"/>
    </location>
</feature>
<feature type="region of interest" description="Disordered" evidence="1">
    <location>
        <begin position="1"/>
        <end position="144"/>
    </location>
</feature>
<dbReference type="EMBL" id="BQMJ01000066">
    <property type="protein sequence ID" value="GJQ15211.1"/>
    <property type="molecule type" value="Genomic_DNA"/>
</dbReference>
<sequence>MKRRQKARLTKISVSKEPVTDKKPDSKENDIFSIHNSVSSLEASSISSSSPSQLSAQDMCFEPISMKDNHISDTWIENEPSWESFKKDKSKDMLDNQEEGEISMKQDSQTSSDDSANDSESTHSSETRSESHVRDKPIQKKRSTQKYINKTKLKWSIWQTIIGWFGKQSQDETLDA</sequence>
<evidence type="ECO:0000313" key="2">
    <source>
        <dbReference type="EMBL" id="GJQ14703.1"/>
    </source>
</evidence>
<feature type="compositionally biased region" description="Polar residues" evidence="1">
    <location>
        <begin position="105"/>
        <end position="114"/>
    </location>
</feature>
<dbReference type="OrthoDB" id="9952at2759"/>
<organism evidence="3 4">
    <name type="scientific">Galdieria partita</name>
    <dbReference type="NCBI Taxonomy" id="83374"/>
    <lineage>
        <taxon>Eukaryota</taxon>
        <taxon>Rhodophyta</taxon>
        <taxon>Bangiophyceae</taxon>
        <taxon>Galdieriales</taxon>
        <taxon>Galdieriaceae</taxon>
        <taxon>Galdieria</taxon>
    </lineage>
</organism>
<dbReference type="Proteomes" id="UP001061958">
    <property type="component" value="Unassembled WGS sequence"/>
</dbReference>